<dbReference type="InterPro" id="IPR050639">
    <property type="entry name" value="SSR_resolvase"/>
</dbReference>
<feature type="domain" description="Recombinase" evidence="4">
    <location>
        <begin position="156"/>
        <end position="272"/>
    </location>
</feature>
<name>Q8GE86_MYCAV</name>
<evidence type="ECO:0000259" key="4">
    <source>
        <dbReference type="PROSITE" id="PS51737"/>
    </source>
</evidence>
<dbReference type="SMART" id="SM00857">
    <property type="entry name" value="Resolvase"/>
    <property type="match status" value="1"/>
</dbReference>
<reference evidence="5" key="1">
    <citation type="journal article" date="2003" name="Vet. Microbiol.">
        <title>Characterization of genetic differences between Mycobacterium avium subsp. avium strains of diverse virulence with a focus on the glycopeptidolipid biosynthesis cluster.</title>
        <authorList>
            <person name="Krzywinska E."/>
            <person name="Schorey J.S."/>
        </authorList>
    </citation>
    <scope>NUCLEOTIDE SEQUENCE</scope>
    <source>
        <strain evidence="5">A5</strain>
    </source>
</reference>
<dbReference type="EMBL" id="AY130970">
    <property type="protein sequence ID" value="AAN05767.1"/>
    <property type="molecule type" value="Genomic_DNA"/>
</dbReference>
<proteinExistence type="predicted"/>
<keyword evidence="1" id="KW-0238">DNA-binding</keyword>
<feature type="domain" description="Resolvase/invertase-type recombinase catalytic" evidence="3">
    <location>
        <begin position="4"/>
        <end position="148"/>
    </location>
</feature>
<dbReference type="Gene3D" id="3.40.50.1390">
    <property type="entry name" value="Resolvase, N-terminal catalytic domain"/>
    <property type="match status" value="1"/>
</dbReference>
<dbReference type="InterPro" id="IPR036162">
    <property type="entry name" value="Resolvase-like_N_sf"/>
</dbReference>
<dbReference type="GO" id="GO:0000150">
    <property type="term" value="F:DNA strand exchange activity"/>
    <property type="evidence" value="ECO:0007669"/>
    <property type="project" value="InterPro"/>
</dbReference>
<evidence type="ECO:0000313" key="5">
    <source>
        <dbReference type="EMBL" id="AAN05767.1"/>
    </source>
</evidence>
<dbReference type="Gene3D" id="3.90.1750.20">
    <property type="entry name" value="Putative Large Serine Recombinase, Chain B, Domain 2"/>
    <property type="match status" value="1"/>
</dbReference>
<organism evidence="5">
    <name type="scientific">Mycobacterium avium</name>
    <dbReference type="NCBI Taxonomy" id="1764"/>
    <lineage>
        <taxon>Bacteria</taxon>
        <taxon>Bacillati</taxon>
        <taxon>Actinomycetota</taxon>
        <taxon>Actinomycetes</taxon>
        <taxon>Mycobacteriales</taxon>
        <taxon>Mycobacteriaceae</taxon>
        <taxon>Mycobacterium</taxon>
        <taxon>Mycobacterium avium complex (MAC)</taxon>
    </lineage>
</organism>
<dbReference type="Pfam" id="PF07508">
    <property type="entry name" value="Recombinase"/>
    <property type="match status" value="1"/>
</dbReference>
<dbReference type="InterPro" id="IPR006119">
    <property type="entry name" value="Resolv_N"/>
</dbReference>
<dbReference type="AlphaFoldDB" id="Q8GE86"/>
<dbReference type="PANTHER" id="PTHR30461:SF2">
    <property type="entry name" value="SERINE RECOMBINASE PINE-RELATED"/>
    <property type="match status" value="1"/>
</dbReference>
<accession>Q8GE86</accession>
<dbReference type="GO" id="GO:0003677">
    <property type="term" value="F:DNA binding"/>
    <property type="evidence" value="ECO:0007669"/>
    <property type="project" value="UniProtKB-KW"/>
</dbReference>
<dbReference type="Pfam" id="PF00239">
    <property type="entry name" value="Resolvase"/>
    <property type="match status" value="1"/>
</dbReference>
<dbReference type="SUPFAM" id="SSF53041">
    <property type="entry name" value="Resolvase-like"/>
    <property type="match status" value="1"/>
</dbReference>
<evidence type="ECO:0000259" key="3">
    <source>
        <dbReference type="PROSITE" id="PS51736"/>
    </source>
</evidence>
<protein>
    <submittedName>
        <fullName evidence="5">Integrase</fullName>
    </submittedName>
</protein>
<evidence type="ECO:0000256" key="1">
    <source>
        <dbReference type="ARBA" id="ARBA00023125"/>
    </source>
</evidence>
<dbReference type="CDD" id="cd00338">
    <property type="entry name" value="Ser_Recombinase"/>
    <property type="match status" value="1"/>
</dbReference>
<evidence type="ECO:0000256" key="2">
    <source>
        <dbReference type="ARBA" id="ARBA00023172"/>
    </source>
</evidence>
<dbReference type="PROSITE" id="PS51736">
    <property type="entry name" value="RECOMBINASES_3"/>
    <property type="match status" value="1"/>
</dbReference>
<gene>
    <name evidence="5" type="primary">int</name>
</gene>
<keyword evidence="2" id="KW-0233">DNA recombination</keyword>
<dbReference type="InterPro" id="IPR038109">
    <property type="entry name" value="DNA_bind_recomb_sf"/>
</dbReference>
<dbReference type="PROSITE" id="PS51737">
    <property type="entry name" value="RECOMBINASE_DNA_BIND"/>
    <property type="match status" value="1"/>
</dbReference>
<dbReference type="InterPro" id="IPR011109">
    <property type="entry name" value="DNA_bind_recombinase_dom"/>
</dbReference>
<sequence>MRFLARVRLSVSTDESTSVERQREIITQWSKLHDHTIVGWAEDIDVSGKLSPFDTPQFGDWLNNRYPEFDGVVAWKLDRLARNMFGLNDLFQWAKANNKTVVSITESLDLSTTVGVMVAQILAGVAQMELEAIQARQSGSQAHLRQVGRWPGGNAPYGYRVVRNGNGCKLDLDPEKAAVVSMIVDRILDGNTMASVCRELNSAGVPAPKGGKWQISTMRHLLRSPALRGHRVHKGQVILGDDGQPVAFGPELVDAETFQRLQAALVPGNGAGGRKNASPLSGLAKCAECGAAMGYESSTGRDHRRRYYYRAKCDHRTAMRADQLEQMAESMLLWHYGDKEITRREWIPGEDHTIALQEAVARYDALSARLTANLPEIAKQRLEKQLEAVEAELGRLSELPQVEGHWAQVGTGRTWNMEWLDADVDQRRAMLREAGMSFLVAPKGARVTLAVNGLPQIDRTEAARRFAGHPVM</sequence>
<dbReference type="Pfam" id="PF13408">
    <property type="entry name" value="Zn_ribbon_recom"/>
    <property type="match status" value="1"/>
</dbReference>
<dbReference type="InterPro" id="IPR025827">
    <property type="entry name" value="Zn_ribbon_recom_dom"/>
</dbReference>
<dbReference type="PANTHER" id="PTHR30461">
    <property type="entry name" value="DNA-INVERTASE FROM LAMBDOID PROPHAGE"/>
    <property type="match status" value="1"/>
</dbReference>